<dbReference type="SUPFAM" id="SSF56801">
    <property type="entry name" value="Acetyl-CoA synthetase-like"/>
    <property type="match status" value="1"/>
</dbReference>
<dbReference type="Pfam" id="PF00501">
    <property type="entry name" value="AMP-binding"/>
    <property type="match status" value="1"/>
</dbReference>
<accession>A0A059KH59</accession>
<dbReference type="PATRIC" id="fig|1286631.3.peg.3785"/>
<evidence type="ECO:0000313" key="3">
    <source>
        <dbReference type="EMBL" id="KDB50509.1"/>
    </source>
</evidence>
<reference evidence="3 4" key="1">
    <citation type="journal article" date="2014" name="FEMS Microbiol. Ecol.">
        <title>Sphaerotilus natans encrusted with nanoball-shaped Fe(III) oxide minerals formed by nitrate-reducing mixotrophic Fe(II) oxidation.</title>
        <authorList>
            <person name="Park S."/>
            <person name="Kim D.H."/>
            <person name="Lee J.H."/>
            <person name="Hur H.G."/>
        </authorList>
    </citation>
    <scope>NUCLEOTIDE SEQUENCE [LARGE SCALE GENOMIC DNA]</scope>
    <source>
        <strain evidence="3 4">DSM 6575</strain>
    </source>
</reference>
<dbReference type="InterPro" id="IPR045851">
    <property type="entry name" value="AMP-bd_C_sf"/>
</dbReference>
<dbReference type="InterPro" id="IPR050237">
    <property type="entry name" value="ATP-dep_AMP-bd_enzyme"/>
</dbReference>
<dbReference type="STRING" id="34103.SAMN05421778_102218"/>
<keyword evidence="4" id="KW-1185">Reference proteome</keyword>
<dbReference type="PANTHER" id="PTHR43767">
    <property type="entry name" value="LONG-CHAIN-FATTY-ACID--COA LIGASE"/>
    <property type="match status" value="1"/>
</dbReference>
<proteinExistence type="predicted"/>
<keyword evidence="3" id="KW-0436">Ligase</keyword>
<name>A0A059KH59_9BURK</name>
<dbReference type="Gene3D" id="3.40.50.12780">
    <property type="entry name" value="N-terminal domain of ligase-like"/>
    <property type="match status" value="1"/>
</dbReference>
<dbReference type="EMBL" id="AZRA01000132">
    <property type="protein sequence ID" value="KDB50509.1"/>
    <property type="molecule type" value="Genomic_DNA"/>
</dbReference>
<sequence>MDETSYLRPGAAALSAGPWPLETPLNEDGLGLDSLERMSVAAALSQTLHLHESSADELLTAHATFGDWLRITGQALAQVDARLTFRTSGSSGQPKPCTHTLADLQQETRFLARLFTGAHRKPLRRVLTAVPAHHIYGFLFTVLLPVELGHLPVQDVRRVTVNDLPRRMAAGDLLVSHPAHWALLARHASALPAGVIGTTSTAPCPDETAQALTRCGLQRLVQVYGSSETAGIAWRDAPAAHYELMAHWTRPDNQAHDLLRHSDAGDTRAFALQDALKWHGPRHFNVMGRLDQAVQVGGINVFPSRVRDVLLQHPEVADAAVRLMALQDSARLKAFVVPRPEADITDLTQRLDTWLAPRLSAAERPRAFALGSELPRNAQGKLADWV</sequence>
<comment type="caution">
    <text evidence="3">The sequence shown here is derived from an EMBL/GenBank/DDBJ whole genome shotgun (WGS) entry which is preliminary data.</text>
</comment>
<dbReference type="GO" id="GO:0016878">
    <property type="term" value="F:acid-thiol ligase activity"/>
    <property type="evidence" value="ECO:0007669"/>
    <property type="project" value="UniProtKB-ARBA"/>
</dbReference>
<dbReference type="Gene3D" id="3.30.300.30">
    <property type="match status" value="1"/>
</dbReference>
<dbReference type="Proteomes" id="UP000026714">
    <property type="component" value="Unassembled WGS sequence"/>
</dbReference>
<dbReference type="InterPro" id="IPR000873">
    <property type="entry name" value="AMP-dep_synth/lig_dom"/>
</dbReference>
<dbReference type="AlphaFoldDB" id="A0A059KH59"/>
<feature type="domain" description="AMP-binding enzyme C-terminal" evidence="2">
    <location>
        <begin position="308"/>
        <end position="381"/>
    </location>
</feature>
<evidence type="ECO:0000259" key="1">
    <source>
        <dbReference type="Pfam" id="PF00501"/>
    </source>
</evidence>
<dbReference type="InterPro" id="IPR042099">
    <property type="entry name" value="ANL_N_sf"/>
</dbReference>
<feature type="domain" description="AMP-dependent synthetase/ligase" evidence="1">
    <location>
        <begin position="85"/>
        <end position="236"/>
    </location>
</feature>
<evidence type="ECO:0000259" key="2">
    <source>
        <dbReference type="Pfam" id="PF13193"/>
    </source>
</evidence>
<organism evidence="3 4">
    <name type="scientific">Sphaerotilus natans subsp. natans DSM 6575</name>
    <dbReference type="NCBI Taxonomy" id="1286631"/>
    <lineage>
        <taxon>Bacteria</taxon>
        <taxon>Pseudomonadati</taxon>
        <taxon>Pseudomonadota</taxon>
        <taxon>Betaproteobacteria</taxon>
        <taxon>Burkholderiales</taxon>
        <taxon>Sphaerotilaceae</taxon>
        <taxon>Sphaerotilus</taxon>
    </lineage>
</organism>
<dbReference type="Pfam" id="PF13193">
    <property type="entry name" value="AMP-binding_C"/>
    <property type="match status" value="1"/>
</dbReference>
<dbReference type="InterPro" id="IPR025110">
    <property type="entry name" value="AMP-bd_C"/>
</dbReference>
<dbReference type="eggNOG" id="COG0318">
    <property type="taxonomic scope" value="Bacteria"/>
</dbReference>
<protein>
    <submittedName>
        <fullName evidence="3">4-coumarate-CoA ligase</fullName>
    </submittedName>
</protein>
<dbReference type="PANTHER" id="PTHR43767:SF1">
    <property type="entry name" value="NONRIBOSOMAL PEPTIDE SYNTHASE PES1 (EUROFUNG)-RELATED"/>
    <property type="match status" value="1"/>
</dbReference>
<evidence type="ECO:0000313" key="4">
    <source>
        <dbReference type="Proteomes" id="UP000026714"/>
    </source>
</evidence>
<gene>
    <name evidence="3" type="ORF">X805_38930</name>
</gene>